<keyword evidence="1" id="KW-0614">Plasmid</keyword>
<dbReference type="AlphaFoldDB" id="A0A142CN95"/>
<geneLocation type="plasmid" evidence="1">
    <name>p93-531-1</name>
</geneLocation>
<evidence type="ECO:0000313" key="1">
    <source>
        <dbReference type="EMBL" id="AMQ12040.1"/>
    </source>
</evidence>
<protein>
    <submittedName>
        <fullName evidence="1">Uncharacterized protein</fullName>
    </submittedName>
</protein>
<proteinExistence type="predicted"/>
<sequence>MPQLARAQASLRRPGASQQDGALYCACEHQRTTGATRQNLLYVNANVCIH</sequence>
<accession>A0A142CN95</accession>
<reference evidence="1" key="1">
    <citation type="journal article" date="2016" name="Nat. Microbiol.">
        <title>Global phylogeography and evolutionary history of Shigella dysenteriae type 1.</title>
        <authorList>
            <person name="Njamkepo E."/>
            <person name="Fawal N."/>
            <person name="Tran-Dien A."/>
            <person name="Hawkey J."/>
            <person name="Strockbine N."/>
            <person name="Jenkins C."/>
            <person name="Talukder K.A."/>
            <person name="Bercion R."/>
            <person name="Kuleshov K."/>
            <person name="Kolinska R."/>
            <person name="Russell J.E."/>
            <person name="Kaftyreva L."/>
            <person name="Accou-Demartin M."/>
            <person name="Karas A."/>
            <person name="Vandenberg O."/>
            <person name="Mather A.E."/>
            <person name="Mason C.J."/>
            <person name="Page A.J."/>
            <person name="Ramamurthy T."/>
            <person name="Bizet C."/>
            <person name="Gamian A."/>
            <person name="Carle I."/>
            <person name="Sow A.G."/>
            <person name="Bouchier C."/>
            <person name="Wester A.L."/>
            <person name="Lejay-Collin M."/>
            <person name="Fonkoua M.C."/>
            <person name="Hello S.L."/>
            <person name="Blaser M.J."/>
            <person name="Jernberg C."/>
            <person name="Ruckly C."/>
            <person name="Merens A."/>
            <person name="Page A.L."/>
            <person name="Aslett M."/>
            <person name="Roggentin P."/>
            <person name="Fruth A."/>
            <person name="Denamur E."/>
            <person name="Venkatesan M."/>
            <person name="Bercovier H."/>
            <person name="Bodhidatta L."/>
            <person name="Chiou C.S."/>
            <person name="Clermont D."/>
            <person name="Colonna B."/>
            <person name="Egorova S."/>
            <person name="Pazhani G.P."/>
            <person name="Ezernitchi A.V."/>
            <person name="Guigon G."/>
            <person name="Harris S.R."/>
            <person name="Izumiya H."/>
            <person name="Korzeniowska-Kowal A."/>
            <person name="Lutynska A."/>
            <person name="Gouali M."/>
            <person name="Grimont F."/>
            <person name="Langendorf C."/>
            <person name="Marejkova M."/>
            <person name="Peterson L.A."/>
            <person name="Perez-Perez G."/>
            <person name="Ngandjio A."/>
            <person name="Podkolzin A."/>
            <person name="Souche E."/>
            <person name="Makarova M."/>
            <person name="Shipulin G.A."/>
            <person name="Ye C."/>
            <person name="Zemlickova H."/>
            <person name="Herpay M."/>
            <person name="Grimont P.A."/>
            <person name="Parkhill J."/>
            <person name="Sansonetti P."/>
            <person name="Holt K.E."/>
            <person name="Brisse S."/>
            <person name="Thomson N.R."/>
            <person name="Weill F.X."/>
        </authorList>
    </citation>
    <scope>NUCLEOTIDE SEQUENCE</scope>
    <source>
        <strain evidence="1">93-531-1</strain>
        <plasmid evidence="1">p93-531-1</plasmid>
    </source>
</reference>
<name>A0A142CN95_SHIDY</name>
<dbReference type="EMBL" id="KT754165">
    <property type="protein sequence ID" value="AMQ12040.1"/>
    <property type="molecule type" value="Genomic_DNA"/>
</dbReference>
<organism evidence="1">
    <name type="scientific">Shigella dysenteriae 1</name>
    <dbReference type="NCBI Taxonomy" id="984897"/>
    <lineage>
        <taxon>Bacteria</taxon>
        <taxon>Pseudomonadati</taxon>
        <taxon>Pseudomonadota</taxon>
        <taxon>Gammaproteobacteria</taxon>
        <taxon>Enterobacterales</taxon>
        <taxon>Enterobacteriaceae</taxon>
        <taxon>Shigella</taxon>
    </lineage>
</organism>